<evidence type="ECO:0000313" key="2">
    <source>
        <dbReference type="EMBL" id="ODS03360.1"/>
    </source>
</evidence>
<evidence type="ECO:0008006" key="4">
    <source>
        <dbReference type="Google" id="ProtNLM"/>
    </source>
</evidence>
<accession>A0A1E3WCA2</accession>
<keyword evidence="3" id="KW-1185">Reference proteome</keyword>
<dbReference type="RefSeq" id="WP_069623431.1">
    <property type="nucleotide sequence ID" value="NZ_LPWD01000120.1"/>
</dbReference>
<dbReference type="Gene3D" id="2.60.40.420">
    <property type="entry name" value="Cupredoxins - blue copper proteins"/>
    <property type="match status" value="1"/>
</dbReference>
<protein>
    <recommendedName>
        <fullName evidence="4">Copper-binding protein</fullName>
    </recommendedName>
</protein>
<evidence type="ECO:0000313" key="3">
    <source>
        <dbReference type="Proteomes" id="UP000095042"/>
    </source>
</evidence>
<sequence>MWKIGIVLAAGAACLLGSLGLTQAQFMFDPAVHHLEDMEPLILGSEDNNFHMEPKEYRLKVGQGYRWEIMAETDFEYGVIAPEFFRNIYIRKIEAEEIEISTQTLEKISFEDVGEVELVFVAIRPGTYEFGVQNMKERGMVGKIIVEADSDN</sequence>
<evidence type="ECO:0000256" key="1">
    <source>
        <dbReference type="SAM" id="SignalP"/>
    </source>
</evidence>
<feature type="signal peptide" evidence="1">
    <location>
        <begin position="1"/>
        <end position="24"/>
    </location>
</feature>
<name>A0A1E3WCA2_9HYPH</name>
<dbReference type="OrthoDB" id="5343781at2"/>
<gene>
    <name evidence="2" type="ORF">AUC71_10015</name>
</gene>
<dbReference type="AlphaFoldDB" id="A0A1E3WCA2"/>
<dbReference type="Proteomes" id="UP000095042">
    <property type="component" value="Unassembled WGS sequence"/>
</dbReference>
<organism evidence="2 3">
    <name type="scientific">Methyloceanibacter marginalis</name>
    <dbReference type="NCBI Taxonomy" id="1774971"/>
    <lineage>
        <taxon>Bacteria</taxon>
        <taxon>Pseudomonadati</taxon>
        <taxon>Pseudomonadota</taxon>
        <taxon>Alphaproteobacteria</taxon>
        <taxon>Hyphomicrobiales</taxon>
        <taxon>Hyphomicrobiaceae</taxon>
        <taxon>Methyloceanibacter</taxon>
    </lineage>
</organism>
<dbReference type="InterPro" id="IPR008972">
    <property type="entry name" value="Cupredoxin"/>
</dbReference>
<feature type="chain" id="PRO_5009139193" description="Copper-binding protein" evidence="1">
    <location>
        <begin position="25"/>
        <end position="152"/>
    </location>
</feature>
<reference evidence="2 3" key="1">
    <citation type="journal article" date="2016" name="Environ. Microbiol.">
        <title>New Methyloceanibacter diversity from North Sea sediments includes methanotroph containing solely the soluble methane monooxygenase.</title>
        <authorList>
            <person name="Vekeman B."/>
            <person name="Kerckhof F.M."/>
            <person name="Cremers G."/>
            <person name="de Vos P."/>
            <person name="Vandamme P."/>
            <person name="Boon N."/>
            <person name="Op den Camp H.J."/>
            <person name="Heylen K."/>
        </authorList>
    </citation>
    <scope>NUCLEOTIDE SEQUENCE [LARGE SCALE GENOMIC DNA]</scope>
    <source>
        <strain evidence="2 3">R-67177</strain>
    </source>
</reference>
<dbReference type="SUPFAM" id="SSF49503">
    <property type="entry name" value="Cupredoxins"/>
    <property type="match status" value="1"/>
</dbReference>
<comment type="caution">
    <text evidence="2">The sequence shown here is derived from an EMBL/GenBank/DDBJ whole genome shotgun (WGS) entry which is preliminary data.</text>
</comment>
<keyword evidence="1" id="KW-0732">Signal</keyword>
<proteinExistence type="predicted"/>
<dbReference type="EMBL" id="LPWD01000120">
    <property type="protein sequence ID" value="ODS03360.1"/>
    <property type="molecule type" value="Genomic_DNA"/>
</dbReference>